<evidence type="ECO:0000259" key="7">
    <source>
        <dbReference type="PROSITE" id="PS00300"/>
    </source>
</evidence>
<keyword evidence="4" id="KW-0342">GTP-binding</keyword>
<sequence>MTTNLSTLAFASPTICPRSTTFVTTTPSKCPPQRHNRVARRLRTPLAVFDFVRRAGQEQKKALEALREGKGIDYVRDKVKRDIDEVRKVNDGLKKSRERLARDLANIVQGGRIEELEEVLEELEEVLITSDLGVDTVDKILDDLRAESRAQRLEKREDIKNGLKKSLVRILEAKSNVGVALAKAESPPTIIMVIGANGMGKTTTIGKLAARLRQDGSSVLVAACDTFRAAAVDQLEEWVRRADVDIVVPKPEQKSPSGVLFGAVEKAFEGKYDYLIVDTSGRLHTNANLMGELQKMVRVVSKFKENGPDETLLVVDASIGRNAVAQADTWKKEVGVTALAVTKLDGTARAGFVVSCVDELDIPVKLIGVGESIDDLRDFDAELFVDGLVG</sequence>
<protein>
    <recommendedName>
        <fullName evidence="7">SRP54-type proteins GTP-binding domain-containing protein</fullName>
    </recommendedName>
</protein>
<dbReference type="NCBIfam" id="TIGR00064">
    <property type="entry name" value="ftsY"/>
    <property type="match status" value="1"/>
</dbReference>
<keyword evidence="6" id="KW-0675">Receptor</keyword>
<dbReference type="PANTHER" id="PTHR43134">
    <property type="entry name" value="SIGNAL RECOGNITION PARTICLE RECEPTOR SUBUNIT ALPHA"/>
    <property type="match status" value="1"/>
</dbReference>
<dbReference type="GO" id="GO:0006614">
    <property type="term" value="P:SRP-dependent cotranslational protein targeting to membrane"/>
    <property type="evidence" value="ECO:0007669"/>
    <property type="project" value="InterPro"/>
</dbReference>
<dbReference type="SMART" id="SM00963">
    <property type="entry name" value="SRP54_N"/>
    <property type="match status" value="1"/>
</dbReference>
<dbReference type="Gene3D" id="1.20.120.140">
    <property type="entry name" value="Signal recognition particle SRP54, nucleotide-binding domain"/>
    <property type="match status" value="1"/>
</dbReference>
<dbReference type="Pfam" id="PF02881">
    <property type="entry name" value="SRP54_N"/>
    <property type="match status" value="1"/>
</dbReference>
<reference evidence="9" key="1">
    <citation type="journal article" date="2013" name="Proc. Natl. Acad. Sci. U.S.A.">
        <title>Genome structure and metabolic features in the red seaweed Chondrus crispus shed light on evolution of the Archaeplastida.</title>
        <authorList>
            <person name="Collen J."/>
            <person name="Porcel B."/>
            <person name="Carre W."/>
            <person name="Ball S.G."/>
            <person name="Chaparro C."/>
            <person name="Tonon T."/>
            <person name="Barbeyron T."/>
            <person name="Michel G."/>
            <person name="Noel B."/>
            <person name="Valentin K."/>
            <person name="Elias M."/>
            <person name="Artiguenave F."/>
            <person name="Arun A."/>
            <person name="Aury J.M."/>
            <person name="Barbosa-Neto J.F."/>
            <person name="Bothwell J.H."/>
            <person name="Bouget F.Y."/>
            <person name="Brillet L."/>
            <person name="Cabello-Hurtado F."/>
            <person name="Capella-Gutierrez S."/>
            <person name="Charrier B."/>
            <person name="Cladiere L."/>
            <person name="Cock J.M."/>
            <person name="Coelho S.M."/>
            <person name="Colleoni C."/>
            <person name="Czjzek M."/>
            <person name="Da Silva C."/>
            <person name="Delage L."/>
            <person name="Denoeud F."/>
            <person name="Deschamps P."/>
            <person name="Dittami S.M."/>
            <person name="Gabaldon T."/>
            <person name="Gachon C.M."/>
            <person name="Groisillier A."/>
            <person name="Herve C."/>
            <person name="Jabbari K."/>
            <person name="Katinka M."/>
            <person name="Kloareg B."/>
            <person name="Kowalczyk N."/>
            <person name="Labadie K."/>
            <person name="Leblanc C."/>
            <person name="Lopez P.J."/>
            <person name="McLachlan D.H."/>
            <person name="Meslet-Cladiere L."/>
            <person name="Moustafa A."/>
            <person name="Nehr Z."/>
            <person name="Nyvall Collen P."/>
            <person name="Panaud O."/>
            <person name="Partensky F."/>
            <person name="Poulain J."/>
            <person name="Rensing S.A."/>
            <person name="Rousvoal S."/>
            <person name="Samson G."/>
            <person name="Symeonidi A."/>
            <person name="Weissenbach J."/>
            <person name="Zambounis A."/>
            <person name="Wincker P."/>
            <person name="Boyen C."/>
        </authorList>
    </citation>
    <scope>NUCLEOTIDE SEQUENCE [LARGE SCALE GENOMIC DNA]</scope>
    <source>
        <strain evidence="9">cv. Stackhouse</strain>
    </source>
</reference>
<dbReference type="GO" id="GO:0005047">
    <property type="term" value="F:signal recognition particle binding"/>
    <property type="evidence" value="ECO:0007669"/>
    <property type="project" value="TreeGrafter"/>
</dbReference>
<dbReference type="GO" id="GO:0016020">
    <property type="term" value="C:membrane"/>
    <property type="evidence" value="ECO:0007669"/>
    <property type="project" value="UniProtKB-SubCell"/>
</dbReference>
<dbReference type="SUPFAM" id="SSF52540">
    <property type="entry name" value="P-loop containing nucleoside triphosphate hydrolases"/>
    <property type="match status" value="1"/>
</dbReference>
<name>R7Q9Y6_CHOCR</name>
<gene>
    <name evidence="8" type="ORF">CHC_T00002923001</name>
</gene>
<accession>R7Q9Y6</accession>
<dbReference type="Proteomes" id="UP000012073">
    <property type="component" value="Unassembled WGS sequence"/>
</dbReference>
<evidence type="ECO:0000256" key="2">
    <source>
        <dbReference type="ARBA" id="ARBA00008531"/>
    </source>
</evidence>
<dbReference type="AlphaFoldDB" id="R7Q9Y6"/>
<dbReference type="OMA" id="GISDQFQ"/>
<dbReference type="PANTHER" id="PTHR43134:SF7">
    <property type="entry name" value="CELL DIVISION PROTEIN FTSY HOMOLOG, CHLOROPLASTIC"/>
    <property type="match status" value="1"/>
</dbReference>
<dbReference type="GO" id="GO:0003924">
    <property type="term" value="F:GTPase activity"/>
    <property type="evidence" value="ECO:0007669"/>
    <property type="project" value="TreeGrafter"/>
</dbReference>
<dbReference type="FunFam" id="3.40.50.300:FF:000053">
    <property type="entry name" value="Signal recognition particle receptor FtsY"/>
    <property type="match status" value="1"/>
</dbReference>
<dbReference type="InterPro" id="IPR000897">
    <property type="entry name" value="SRP54_GTPase_dom"/>
</dbReference>
<dbReference type="PhylomeDB" id="R7Q9Y6"/>
<dbReference type="PROSITE" id="PS00300">
    <property type="entry name" value="SRP54"/>
    <property type="match status" value="1"/>
</dbReference>
<dbReference type="InterPro" id="IPR003593">
    <property type="entry name" value="AAA+_ATPase"/>
</dbReference>
<dbReference type="Gramene" id="CDF34221">
    <property type="protein sequence ID" value="CDF34221"/>
    <property type="gene ID" value="CHC_T00002923001"/>
</dbReference>
<feature type="domain" description="SRP54-type proteins GTP-binding" evidence="7">
    <location>
        <begin position="363"/>
        <end position="376"/>
    </location>
</feature>
<dbReference type="GO" id="GO:0005525">
    <property type="term" value="F:GTP binding"/>
    <property type="evidence" value="ECO:0007669"/>
    <property type="project" value="UniProtKB-KW"/>
</dbReference>
<dbReference type="Gene3D" id="3.40.50.300">
    <property type="entry name" value="P-loop containing nucleotide triphosphate hydrolases"/>
    <property type="match status" value="1"/>
</dbReference>
<dbReference type="RefSeq" id="XP_005714040.1">
    <property type="nucleotide sequence ID" value="XM_005713983.1"/>
</dbReference>
<dbReference type="Pfam" id="PF00448">
    <property type="entry name" value="SRP54"/>
    <property type="match status" value="1"/>
</dbReference>
<evidence type="ECO:0000256" key="6">
    <source>
        <dbReference type="ARBA" id="ARBA00023170"/>
    </source>
</evidence>
<dbReference type="SUPFAM" id="SSF47364">
    <property type="entry name" value="Domain of the SRP/SRP receptor G-proteins"/>
    <property type="match status" value="1"/>
</dbReference>
<dbReference type="InterPro" id="IPR042101">
    <property type="entry name" value="SRP54_N_sf"/>
</dbReference>
<keyword evidence="9" id="KW-1185">Reference proteome</keyword>
<dbReference type="SMART" id="SM00962">
    <property type="entry name" value="SRP54"/>
    <property type="match status" value="1"/>
</dbReference>
<dbReference type="KEGG" id="ccp:CHC_T00002923001"/>
<evidence type="ECO:0000256" key="4">
    <source>
        <dbReference type="ARBA" id="ARBA00023134"/>
    </source>
</evidence>
<evidence type="ECO:0000256" key="5">
    <source>
        <dbReference type="ARBA" id="ARBA00023136"/>
    </source>
</evidence>
<dbReference type="InterPro" id="IPR004390">
    <property type="entry name" value="SR_rcpt_FtsY"/>
</dbReference>
<proteinExistence type="inferred from homology"/>
<dbReference type="STRING" id="2769.R7Q9Y6"/>
<evidence type="ECO:0000313" key="9">
    <source>
        <dbReference type="Proteomes" id="UP000012073"/>
    </source>
</evidence>
<keyword evidence="5" id="KW-0472">Membrane</keyword>
<comment type="subcellular location">
    <subcellularLocation>
        <location evidence="1">Membrane</location>
        <topology evidence="1">Peripheral membrane protein</topology>
    </subcellularLocation>
</comment>
<evidence type="ECO:0000256" key="3">
    <source>
        <dbReference type="ARBA" id="ARBA00022741"/>
    </source>
</evidence>
<organism evidence="8 9">
    <name type="scientific">Chondrus crispus</name>
    <name type="common">Carrageen Irish moss</name>
    <name type="synonym">Polymorpha crispa</name>
    <dbReference type="NCBI Taxonomy" id="2769"/>
    <lineage>
        <taxon>Eukaryota</taxon>
        <taxon>Rhodophyta</taxon>
        <taxon>Florideophyceae</taxon>
        <taxon>Rhodymeniophycidae</taxon>
        <taxon>Gigartinales</taxon>
        <taxon>Gigartinaceae</taxon>
        <taxon>Chondrus</taxon>
    </lineage>
</organism>
<dbReference type="InterPro" id="IPR036225">
    <property type="entry name" value="SRP/SRP_N"/>
</dbReference>
<evidence type="ECO:0000256" key="1">
    <source>
        <dbReference type="ARBA" id="ARBA00004170"/>
    </source>
</evidence>
<evidence type="ECO:0000313" key="8">
    <source>
        <dbReference type="EMBL" id="CDF34221.1"/>
    </source>
</evidence>
<dbReference type="GeneID" id="17321760"/>
<dbReference type="GO" id="GO:0005737">
    <property type="term" value="C:cytoplasm"/>
    <property type="evidence" value="ECO:0007669"/>
    <property type="project" value="UniProtKB-ARBA"/>
</dbReference>
<dbReference type="InterPro" id="IPR027417">
    <property type="entry name" value="P-loop_NTPase"/>
</dbReference>
<dbReference type="OrthoDB" id="1727884at2759"/>
<keyword evidence="3" id="KW-0547">Nucleotide-binding</keyword>
<comment type="similarity">
    <text evidence="2">Belongs to the GTP-binding SRP family.</text>
</comment>
<dbReference type="SMART" id="SM00382">
    <property type="entry name" value="AAA"/>
    <property type="match status" value="1"/>
</dbReference>
<dbReference type="InterPro" id="IPR013822">
    <property type="entry name" value="Signal_recog_particl_SRP54_hlx"/>
</dbReference>
<dbReference type="EMBL" id="HG001678">
    <property type="protein sequence ID" value="CDF34221.1"/>
    <property type="molecule type" value="Genomic_DNA"/>
</dbReference>